<name>A0A806LGQ6_LACPA</name>
<evidence type="ECO:0000313" key="2">
    <source>
        <dbReference type="EMBL" id="AHJ33648.1"/>
    </source>
</evidence>
<evidence type="ECO:0000256" key="1">
    <source>
        <dbReference type="SAM" id="MobiDB-lite"/>
    </source>
</evidence>
<dbReference type="EMBL" id="CP007122">
    <property type="protein sequence ID" value="AHJ33648.1"/>
    <property type="molecule type" value="Genomic_DNA"/>
</dbReference>
<reference evidence="2 3" key="1">
    <citation type="journal article" date="2014" name="Genome Announc.">
        <title>Whole Genome Sequence of the Probiotic Strain Lactobacillus paracasei N1115, Isolated from Traditional Chinese Fermented Milk.</title>
        <authorList>
            <person name="Wang S."/>
            <person name="Zhu H."/>
            <person name="He F."/>
            <person name="Luo Y."/>
            <person name="Kang Z."/>
            <person name="Lu C."/>
            <person name="Feng L."/>
            <person name="Lu X."/>
            <person name="Xue Y."/>
            <person name="Wang H."/>
        </authorList>
    </citation>
    <scope>NUCLEOTIDE SEQUENCE [LARGE SCALE GENOMIC DNA]</scope>
    <source>
        <strain evidence="2 3">N1115</strain>
    </source>
</reference>
<sequence>MPLGVANDWRVERSLVGTWKSSVTPSRLSEPRKKAQKPPCKDFEPKEPKPSPFGSRPLTFRFLTALFCAL</sequence>
<dbReference type="AlphaFoldDB" id="A0A806LGQ6"/>
<dbReference type="Proteomes" id="UP000019441">
    <property type="component" value="Chromosome"/>
</dbReference>
<evidence type="ECO:0000313" key="3">
    <source>
        <dbReference type="Proteomes" id="UP000019441"/>
    </source>
</evidence>
<organism evidence="2 3">
    <name type="scientific">Lacticaseibacillus paracasei N1115</name>
    <dbReference type="NCBI Taxonomy" id="1446494"/>
    <lineage>
        <taxon>Bacteria</taxon>
        <taxon>Bacillati</taxon>
        <taxon>Bacillota</taxon>
        <taxon>Bacilli</taxon>
        <taxon>Lactobacillales</taxon>
        <taxon>Lactobacillaceae</taxon>
        <taxon>Lacticaseibacillus</taxon>
    </lineage>
</organism>
<proteinExistence type="predicted"/>
<feature type="compositionally biased region" description="Basic and acidic residues" evidence="1">
    <location>
        <begin position="29"/>
        <end position="49"/>
    </location>
</feature>
<gene>
    <name evidence="2" type="ORF">AF91_10890</name>
</gene>
<accession>A0A806LGQ6</accession>
<feature type="region of interest" description="Disordered" evidence="1">
    <location>
        <begin position="22"/>
        <end position="56"/>
    </location>
</feature>
<dbReference type="KEGG" id="lpq:AF91_10890"/>
<protein>
    <submittedName>
        <fullName evidence="2">Uncharacterized protein</fullName>
    </submittedName>
</protein>